<dbReference type="EMBL" id="JAYKXP010000054">
    <property type="protein sequence ID" value="KAK7035284.1"/>
    <property type="molecule type" value="Genomic_DNA"/>
</dbReference>
<feature type="compositionally biased region" description="Pro residues" evidence="2">
    <location>
        <begin position="78"/>
        <end position="93"/>
    </location>
</feature>
<dbReference type="GO" id="GO:0005634">
    <property type="term" value="C:nucleus"/>
    <property type="evidence" value="ECO:0007669"/>
    <property type="project" value="TreeGrafter"/>
</dbReference>
<evidence type="ECO:0000313" key="3">
    <source>
        <dbReference type="EMBL" id="KAK7035284.1"/>
    </source>
</evidence>
<organism evidence="3 4">
    <name type="scientific">Paramarasmius palmivorus</name>
    <dbReference type="NCBI Taxonomy" id="297713"/>
    <lineage>
        <taxon>Eukaryota</taxon>
        <taxon>Fungi</taxon>
        <taxon>Dikarya</taxon>
        <taxon>Basidiomycota</taxon>
        <taxon>Agaricomycotina</taxon>
        <taxon>Agaricomycetes</taxon>
        <taxon>Agaricomycetidae</taxon>
        <taxon>Agaricales</taxon>
        <taxon>Marasmiineae</taxon>
        <taxon>Marasmiaceae</taxon>
        <taxon>Paramarasmius</taxon>
    </lineage>
</organism>
<feature type="compositionally biased region" description="Low complexity" evidence="2">
    <location>
        <begin position="95"/>
        <end position="114"/>
    </location>
</feature>
<dbReference type="GO" id="GO:0016973">
    <property type="term" value="P:poly(A)+ mRNA export from nucleus"/>
    <property type="evidence" value="ECO:0007669"/>
    <property type="project" value="TreeGrafter"/>
</dbReference>
<evidence type="ECO:0000256" key="1">
    <source>
        <dbReference type="ARBA" id="ARBA00022553"/>
    </source>
</evidence>
<accession>A0AAW0C7U4</accession>
<protein>
    <recommendedName>
        <fullName evidence="5">THO1-MOS11 C-terminal domain-containing protein</fullName>
    </recommendedName>
</protein>
<comment type="caution">
    <text evidence="3">The sequence shown here is derived from an EMBL/GenBank/DDBJ whole genome shotgun (WGS) entry which is preliminary data.</text>
</comment>
<sequence length="247" mass="26659">MEAKLKALTVNDLKAILTKAEEPANSRAKKQDLITKILASEKALAAYNALHPSATDDLLAPPEDVDWAADDALKPIEEPPAPVSKPEPIPAPSQPTSTTLEAASSTEAAPSVEPAAPPQPAESDPEGEKRKQRAARFGIPVVEPKPKSTPKGRAAISPEEQDKLKARAARFGIQTDESGKRLDSAKSNRKRRSEGPADPEEEGKRQKRTEKFGAQKSEKASDTPVDPEEEERRKKRAERFGVKPGAS</sequence>
<feature type="compositionally biased region" description="Basic and acidic residues" evidence="2">
    <location>
        <begin position="209"/>
        <end position="221"/>
    </location>
</feature>
<dbReference type="InterPro" id="IPR052240">
    <property type="entry name" value="SAP_domain_ribonucleoprotein"/>
</dbReference>
<gene>
    <name evidence="3" type="ORF">VNI00_012051</name>
</gene>
<proteinExistence type="predicted"/>
<feature type="compositionally biased region" description="Basic and acidic residues" evidence="2">
    <location>
        <begin position="177"/>
        <end position="186"/>
    </location>
</feature>
<keyword evidence="4" id="KW-1185">Reference proteome</keyword>
<dbReference type="Proteomes" id="UP001383192">
    <property type="component" value="Unassembled WGS sequence"/>
</dbReference>
<evidence type="ECO:0008006" key="5">
    <source>
        <dbReference type="Google" id="ProtNLM"/>
    </source>
</evidence>
<evidence type="ECO:0000256" key="2">
    <source>
        <dbReference type="SAM" id="MobiDB-lite"/>
    </source>
</evidence>
<dbReference type="PANTHER" id="PTHR46551:SF1">
    <property type="entry name" value="SAP DOMAIN-CONTAINING RIBONUCLEOPROTEIN"/>
    <property type="match status" value="1"/>
</dbReference>
<reference evidence="3 4" key="1">
    <citation type="submission" date="2024-01" db="EMBL/GenBank/DDBJ databases">
        <title>A draft genome for a cacao thread blight-causing isolate of Paramarasmius palmivorus.</title>
        <authorList>
            <person name="Baruah I.K."/>
            <person name="Bukari Y."/>
            <person name="Amoako-Attah I."/>
            <person name="Meinhardt L.W."/>
            <person name="Bailey B.A."/>
            <person name="Cohen S.P."/>
        </authorList>
    </citation>
    <scope>NUCLEOTIDE SEQUENCE [LARGE SCALE GENOMIC DNA]</scope>
    <source>
        <strain evidence="3 4">GH-12</strain>
    </source>
</reference>
<dbReference type="AlphaFoldDB" id="A0AAW0C7U4"/>
<feature type="region of interest" description="Disordered" evidence="2">
    <location>
        <begin position="53"/>
        <end position="247"/>
    </location>
</feature>
<evidence type="ECO:0000313" key="4">
    <source>
        <dbReference type="Proteomes" id="UP001383192"/>
    </source>
</evidence>
<keyword evidence="1" id="KW-0597">Phosphoprotein</keyword>
<name>A0AAW0C7U4_9AGAR</name>
<dbReference type="PANTHER" id="PTHR46551">
    <property type="entry name" value="SAP DOMAIN-CONTAINING RIBONUCLEOPROTEIN"/>
    <property type="match status" value="1"/>
</dbReference>